<organism evidence="5 6">
    <name type="scientific">Legionella geestiana</name>
    <dbReference type="NCBI Taxonomy" id="45065"/>
    <lineage>
        <taxon>Bacteria</taxon>
        <taxon>Pseudomonadati</taxon>
        <taxon>Pseudomonadota</taxon>
        <taxon>Gammaproteobacteria</taxon>
        <taxon>Legionellales</taxon>
        <taxon>Legionellaceae</taxon>
        <taxon>Legionella</taxon>
    </lineage>
</organism>
<evidence type="ECO:0000313" key="6">
    <source>
        <dbReference type="Proteomes" id="UP000054785"/>
    </source>
</evidence>
<keyword evidence="2" id="KW-0288">FMN</keyword>
<evidence type="ECO:0000313" key="5">
    <source>
        <dbReference type="EMBL" id="KTC95852.1"/>
    </source>
</evidence>
<keyword evidence="1" id="KW-0285">Flavoprotein</keyword>
<evidence type="ECO:0000256" key="1">
    <source>
        <dbReference type="ARBA" id="ARBA00022630"/>
    </source>
</evidence>
<dbReference type="InterPro" id="IPR021767">
    <property type="entry name" value="TnpM"/>
</dbReference>
<dbReference type="Pfam" id="PF00881">
    <property type="entry name" value="Nitroreductase"/>
    <property type="match status" value="2"/>
</dbReference>
<dbReference type="PATRIC" id="fig|45065.4.peg.2423"/>
<dbReference type="AlphaFoldDB" id="A0A0W0TJQ9"/>
<protein>
    <submittedName>
        <fullName evidence="5">Nitroreductase</fullName>
    </submittedName>
</protein>
<evidence type="ECO:0000259" key="4">
    <source>
        <dbReference type="Pfam" id="PF00881"/>
    </source>
</evidence>
<feature type="domain" description="Nitroreductase" evidence="4">
    <location>
        <begin position="7"/>
        <end position="63"/>
    </location>
</feature>
<dbReference type="PANTHER" id="PTHR23026">
    <property type="entry name" value="NADPH NITROREDUCTASE"/>
    <property type="match status" value="1"/>
</dbReference>
<name>A0A0W0TJQ9_9GAMM</name>
<dbReference type="Pfam" id="PF11809">
    <property type="entry name" value="DUF3330"/>
    <property type="match status" value="1"/>
</dbReference>
<dbReference type="PANTHER" id="PTHR23026:SF90">
    <property type="entry name" value="IODOTYROSINE DEIODINASE 1"/>
    <property type="match status" value="1"/>
</dbReference>
<proteinExistence type="predicted"/>
<reference evidence="5 6" key="1">
    <citation type="submission" date="2015-11" db="EMBL/GenBank/DDBJ databases">
        <title>Genomic analysis of 38 Legionella species identifies large and diverse effector repertoires.</title>
        <authorList>
            <person name="Burstein D."/>
            <person name="Amaro F."/>
            <person name="Zusman T."/>
            <person name="Lifshitz Z."/>
            <person name="Cohen O."/>
            <person name="Gilbert J.A."/>
            <person name="Pupko T."/>
            <person name="Shuman H.A."/>
            <person name="Segal G."/>
        </authorList>
    </citation>
    <scope>NUCLEOTIDE SEQUENCE [LARGE SCALE GENOMIC DNA]</scope>
    <source>
        <strain evidence="5 6">ATCC 49504</strain>
    </source>
</reference>
<accession>A0A0W0TJQ9</accession>
<dbReference type="InterPro" id="IPR029479">
    <property type="entry name" value="Nitroreductase"/>
</dbReference>
<keyword evidence="3" id="KW-0560">Oxidoreductase</keyword>
<dbReference type="SUPFAM" id="SSF55469">
    <property type="entry name" value="FMN-dependent nitroreductase-like"/>
    <property type="match status" value="1"/>
</dbReference>
<sequence length="231" mass="26120">MELFEALKRRQAVRQFSDKPLGEEAIEKILQAGQCAPSPLNSQPWHFTLIRNKDTLKTLSQKAQHASFLSQARLLIIVTVDTGVGIDKWLKQHNQHLYSAAAAMQNMWLAAVALDIGCCWVTLDEASTKEQIAIPEEHTIIGGLALGHCKEPLKAHEKEDRKNLAVLTSFEKFNLQENCETESCYTCLKLVPKSAANSFEGEDYVRYFCGNACYAEWKKQTQKWLDEDTNC</sequence>
<evidence type="ECO:0000256" key="3">
    <source>
        <dbReference type="ARBA" id="ARBA00023002"/>
    </source>
</evidence>
<dbReference type="InterPro" id="IPR050627">
    <property type="entry name" value="Nitroreductase/BluB"/>
</dbReference>
<dbReference type="EMBL" id="LNYC01000077">
    <property type="protein sequence ID" value="KTC95852.1"/>
    <property type="molecule type" value="Genomic_DNA"/>
</dbReference>
<gene>
    <name evidence="5" type="ORF">Lgee_2232</name>
</gene>
<dbReference type="STRING" id="45065.Lgee_2232"/>
<comment type="caution">
    <text evidence="5">The sequence shown here is derived from an EMBL/GenBank/DDBJ whole genome shotgun (WGS) entry which is preliminary data.</text>
</comment>
<evidence type="ECO:0000256" key="2">
    <source>
        <dbReference type="ARBA" id="ARBA00022643"/>
    </source>
</evidence>
<dbReference type="InterPro" id="IPR000415">
    <property type="entry name" value="Nitroreductase-like"/>
</dbReference>
<keyword evidence="6" id="KW-1185">Reference proteome</keyword>
<dbReference type="Gene3D" id="3.40.109.10">
    <property type="entry name" value="NADH Oxidase"/>
    <property type="match status" value="1"/>
</dbReference>
<dbReference type="Proteomes" id="UP000054785">
    <property type="component" value="Unassembled WGS sequence"/>
</dbReference>
<feature type="domain" description="Nitroreductase" evidence="4">
    <location>
        <begin position="67"/>
        <end position="148"/>
    </location>
</feature>
<dbReference type="OrthoDB" id="9784375at2"/>
<dbReference type="RefSeq" id="WP_028386490.1">
    <property type="nucleotide sequence ID" value="NZ_CAAAHN010000003.1"/>
</dbReference>
<dbReference type="GO" id="GO:0016491">
    <property type="term" value="F:oxidoreductase activity"/>
    <property type="evidence" value="ECO:0007669"/>
    <property type="project" value="UniProtKB-KW"/>
</dbReference>